<protein>
    <submittedName>
        <fullName evidence="2">Spore Coat Protein U domain protein</fullName>
    </submittedName>
    <submittedName>
        <fullName evidence="3">Spore coat U domain-containing protein</fullName>
    </submittedName>
</protein>
<dbReference type="RefSeq" id="WP_075066190.1">
    <property type="nucleotide sequence ID" value="NZ_LKAJ02000001.1"/>
</dbReference>
<dbReference type="SMART" id="SM00972">
    <property type="entry name" value="SCPU"/>
    <property type="match status" value="1"/>
</dbReference>
<keyword evidence="4" id="KW-1185">Reference proteome</keyword>
<reference evidence="2" key="1">
    <citation type="submission" date="2015-09" db="EMBL/GenBank/DDBJ databases">
        <title>Draft Genome Sequences of Two Novel Amoeba-resistant Intranuclear Bacteria, Candidatus Berkiella cookevillensis and Candidatus Berkiella aquae.</title>
        <authorList>
            <person name="Mehari Y.T."/>
            <person name="Arivett B.A."/>
            <person name="Farone A.L."/>
            <person name="Gunderson J.H."/>
            <person name="Farone M.B."/>
        </authorList>
    </citation>
    <scope>NUCLEOTIDE SEQUENCE [LARGE SCALE GENOMIC DNA]</scope>
    <source>
        <strain evidence="2">HT99</strain>
    </source>
</reference>
<dbReference type="Proteomes" id="UP000051497">
    <property type="component" value="Unassembled WGS sequence"/>
</dbReference>
<proteinExistence type="predicted"/>
<evidence type="ECO:0000313" key="3">
    <source>
        <dbReference type="EMBL" id="MCS5710955.1"/>
    </source>
</evidence>
<keyword evidence="2" id="KW-0167">Capsid protein</keyword>
<dbReference type="EMBL" id="LKAJ01000005">
    <property type="protein sequence ID" value="KRG21387.1"/>
    <property type="molecule type" value="Genomic_DNA"/>
</dbReference>
<dbReference type="InterPro" id="IPR007893">
    <property type="entry name" value="Spore_coat_U/FanG"/>
</dbReference>
<name>A0A0Q9YKW7_9GAMM</name>
<dbReference type="PANTHER" id="PTHR37089">
    <property type="entry name" value="PROTEIN U-RELATED"/>
    <property type="match status" value="1"/>
</dbReference>
<dbReference type="PANTHER" id="PTHR37089:SF3">
    <property type="entry name" value="EXPORTED PROTEIN"/>
    <property type="match status" value="1"/>
</dbReference>
<keyword evidence="2" id="KW-0946">Virion</keyword>
<accession>A0A0Q9YKW7</accession>
<sequence>MQYGSALKIVVLMILLLPKIGGATCLGLGCNCTIGASGVSFGSYNPLSASPNNSTGSMSVTCSALVLGLLVGYEMQLSTGSGSYATRKMQSGANQLNYNLYTDAARTLIWGDGSGGTQTVSDSYLLMISPTVTNYTVYGRIPALQNVMTGSYSDSIIASVIF</sequence>
<evidence type="ECO:0000259" key="1">
    <source>
        <dbReference type="Pfam" id="PF05229"/>
    </source>
</evidence>
<dbReference type="OrthoDB" id="8588792at2"/>
<reference evidence="3" key="2">
    <citation type="journal article" date="2016" name="Genome Announc.">
        <title>Draft Genome Sequences of Two Novel Amoeba-Resistant Intranuclear Bacteria, 'Candidatus Berkiella cookevillensis' and 'Candidatus Berkiella aquae'.</title>
        <authorList>
            <person name="Mehari Y.T."/>
            <person name="Arivett B.A."/>
            <person name="Farone A.L."/>
            <person name="Gunderson J.H."/>
            <person name="Farone M.B."/>
        </authorList>
    </citation>
    <scope>NUCLEOTIDE SEQUENCE</scope>
    <source>
        <strain evidence="3">HT99</strain>
    </source>
</reference>
<dbReference type="PATRIC" id="fig|1590043.3.peg.1596"/>
<reference evidence="3" key="3">
    <citation type="submission" date="2021-06" db="EMBL/GenBank/DDBJ databases">
        <title>Genomic Description and Analysis of Intracellular Bacteria, Candidatus Berkiella cookevillensis and Candidatus Berkiella aquae.</title>
        <authorList>
            <person name="Kidane D.T."/>
            <person name="Mehari Y.T."/>
            <person name="Rice F.C."/>
            <person name="Arivett B.A."/>
            <person name="Farone A.L."/>
            <person name="Berk S.G."/>
            <person name="Farone M.B."/>
        </authorList>
    </citation>
    <scope>NUCLEOTIDE SEQUENCE</scope>
    <source>
        <strain evidence="3">HT99</strain>
    </source>
</reference>
<dbReference type="Pfam" id="PF05229">
    <property type="entry name" value="SCPU"/>
    <property type="match status" value="1"/>
</dbReference>
<dbReference type="AlphaFoldDB" id="A0A0Q9YKW7"/>
<dbReference type="InterPro" id="IPR053167">
    <property type="entry name" value="Spore_coat_component"/>
</dbReference>
<feature type="domain" description="Spore coat protein U/FanG" evidence="1">
    <location>
        <begin position="31"/>
        <end position="157"/>
    </location>
</feature>
<gene>
    <name evidence="3" type="ORF">HT99x_005895</name>
    <name evidence="2" type="ORF">HT99x_01563</name>
</gene>
<dbReference type="STRING" id="295108.HT99x_01563"/>
<organism evidence="2">
    <name type="scientific">Candidatus Berkiella aquae</name>
    <dbReference type="NCBI Taxonomy" id="295108"/>
    <lineage>
        <taxon>Bacteria</taxon>
        <taxon>Pseudomonadati</taxon>
        <taxon>Pseudomonadota</taxon>
        <taxon>Gammaproteobacteria</taxon>
        <taxon>Candidatus Berkiellales</taxon>
        <taxon>Candidatus Berkiellaceae</taxon>
        <taxon>Candidatus Berkiella</taxon>
    </lineage>
</organism>
<comment type="caution">
    <text evidence="2">The sequence shown here is derived from an EMBL/GenBank/DDBJ whole genome shotgun (WGS) entry which is preliminary data.</text>
</comment>
<dbReference type="EMBL" id="LKAJ02000001">
    <property type="protein sequence ID" value="MCS5710955.1"/>
    <property type="molecule type" value="Genomic_DNA"/>
</dbReference>
<evidence type="ECO:0000313" key="4">
    <source>
        <dbReference type="Proteomes" id="UP000051497"/>
    </source>
</evidence>
<evidence type="ECO:0000313" key="2">
    <source>
        <dbReference type="EMBL" id="KRG21387.1"/>
    </source>
</evidence>